<dbReference type="RefSeq" id="WP_165701455.1">
    <property type="nucleotide sequence ID" value="NZ_CP036319.1"/>
</dbReference>
<dbReference type="PANTHER" id="PTHR42954:SF2">
    <property type="entry name" value="FE(2+) TRANSPORT PROTEIN A"/>
    <property type="match status" value="1"/>
</dbReference>
<evidence type="ECO:0000256" key="1">
    <source>
        <dbReference type="ARBA" id="ARBA00023004"/>
    </source>
</evidence>
<keyword evidence="6" id="KW-1185">Reference proteome</keyword>
<sequence>MTTLDQLCPGEKATIVRIAGVDGIASRLREMGFVPGQPIQFLRAAPLGDPLKCSVQGSRIALRCGEAQRVYLEPASAS</sequence>
<proteinExistence type="predicted"/>
<dbReference type="Proteomes" id="UP000316476">
    <property type="component" value="Unassembled WGS sequence"/>
</dbReference>
<protein>
    <submittedName>
        <fullName evidence="4">Ferrous iron transport protein A</fullName>
    </submittedName>
</protein>
<keyword evidence="1" id="KW-0408">Iron</keyword>
<dbReference type="Proteomes" id="UP000317238">
    <property type="component" value="Unassembled WGS sequence"/>
</dbReference>
<evidence type="ECO:0000313" key="4">
    <source>
        <dbReference type="EMBL" id="TWU65214.1"/>
    </source>
</evidence>
<evidence type="ECO:0000259" key="2">
    <source>
        <dbReference type="SMART" id="SM00899"/>
    </source>
</evidence>
<accession>A0A5C5Y6R0</accession>
<dbReference type="Pfam" id="PF04023">
    <property type="entry name" value="FeoA"/>
    <property type="match status" value="1"/>
</dbReference>
<gene>
    <name evidence="3" type="ORF">Pan14r_31520</name>
    <name evidence="4" type="ORF">V7x_07600</name>
</gene>
<evidence type="ECO:0000313" key="6">
    <source>
        <dbReference type="Proteomes" id="UP000317238"/>
    </source>
</evidence>
<comment type="caution">
    <text evidence="4">The sequence shown here is derived from an EMBL/GenBank/DDBJ whole genome shotgun (WGS) entry which is preliminary data.</text>
</comment>
<accession>A0A5C6FSJ0</accession>
<dbReference type="PANTHER" id="PTHR42954">
    <property type="entry name" value="FE(2+) TRANSPORT PROTEIN A"/>
    <property type="match status" value="1"/>
</dbReference>
<dbReference type="AlphaFoldDB" id="A0A5C6FSJ0"/>
<dbReference type="SUPFAM" id="SSF50037">
    <property type="entry name" value="C-terminal domain of transcriptional repressors"/>
    <property type="match status" value="1"/>
</dbReference>
<evidence type="ECO:0000313" key="3">
    <source>
        <dbReference type="EMBL" id="TWT70844.1"/>
    </source>
</evidence>
<evidence type="ECO:0000313" key="5">
    <source>
        <dbReference type="Proteomes" id="UP000316476"/>
    </source>
</evidence>
<dbReference type="InterPro" id="IPR008988">
    <property type="entry name" value="Transcriptional_repressor_C"/>
</dbReference>
<feature type="domain" description="Ferrous iron transporter FeoA-like" evidence="2">
    <location>
        <begin position="2"/>
        <end position="74"/>
    </location>
</feature>
<dbReference type="EMBL" id="SJPL01000001">
    <property type="protein sequence ID" value="TWT70844.1"/>
    <property type="molecule type" value="Genomic_DNA"/>
</dbReference>
<organism evidence="4 5">
    <name type="scientific">Crateriforma conspicua</name>
    <dbReference type="NCBI Taxonomy" id="2527996"/>
    <lineage>
        <taxon>Bacteria</taxon>
        <taxon>Pseudomonadati</taxon>
        <taxon>Planctomycetota</taxon>
        <taxon>Planctomycetia</taxon>
        <taxon>Planctomycetales</taxon>
        <taxon>Planctomycetaceae</taxon>
        <taxon>Crateriforma</taxon>
    </lineage>
</organism>
<dbReference type="InterPro" id="IPR007167">
    <property type="entry name" value="Fe-transptr_FeoA-like"/>
</dbReference>
<dbReference type="Gene3D" id="2.30.30.90">
    <property type="match status" value="1"/>
</dbReference>
<dbReference type="InterPro" id="IPR052713">
    <property type="entry name" value="FeoA"/>
</dbReference>
<name>A0A5C6FSJ0_9PLAN</name>
<dbReference type="SMART" id="SM00899">
    <property type="entry name" value="FeoA"/>
    <property type="match status" value="1"/>
</dbReference>
<reference evidence="5 6" key="1">
    <citation type="submission" date="2019-02" db="EMBL/GenBank/DDBJ databases">
        <title>Deep-cultivation of Planctomycetes and their phenomic and genomic characterization uncovers novel biology.</title>
        <authorList>
            <person name="Wiegand S."/>
            <person name="Jogler M."/>
            <person name="Boedeker C."/>
            <person name="Pinto D."/>
            <person name="Vollmers J."/>
            <person name="Rivas-Marin E."/>
            <person name="Kohn T."/>
            <person name="Peeters S.H."/>
            <person name="Heuer A."/>
            <person name="Rast P."/>
            <person name="Oberbeckmann S."/>
            <person name="Bunk B."/>
            <person name="Jeske O."/>
            <person name="Meyerdierks A."/>
            <person name="Storesund J.E."/>
            <person name="Kallscheuer N."/>
            <person name="Luecker S."/>
            <person name="Lage O.M."/>
            <person name="Pohl T."/>
            <person name="Merkel B.J."/>
            <person name="Hornburger P."/>
            <person name="Mueller R.-W."/>
            <person name="Bruemmer F."/>
            <person name="Labrenz M."/>
            <person name="Spormann A.M."/>
            <person name="Op Den Camp H."/>
            <person name="Overmann J."/>
            <person name="Amann R."/>
            <person name="Jetten M.S.M."/>
            <person name="Mascher T."/>
            <person name="Medema M.H."/>
            <person name="Devos D.P."/>
            <person name="Kaster A.-K."/>
            <person name="Ovreas L."/>
            <person name="Rohde M."/>
            <person name="Galperin M.Y."/>
            <person name="Jogler C."/>
        </authorList>
    </citation>
    <scope>NUCLEOTIDE SEQUENCE [LARGE SCALE GENOMIC DNA]</scope>
    <source>
        <strain evidence="3 6">Pan14r</strain>
        <strain evidence="4 5">V7</strain>
    </source>
</reference>
<dbReference type="InterPro" id="IPR038157">
    <property type="entry name" value="FeoA_core_dom"/>
</dbReference>
<dbReference type="GO" id="GO:0046914">
    <property type="term" value="F:transition metal ion binding"/>
    <property type="evidence" value="ECO:0007669"/>
    <property type="project" value="InterPro"/>
</dbReference>
<dbReference type="EMBL" id="SJPZ01000001">
    <property type="protein sequence ID" value="TWU65214.1"/>
    <property type="molecule type" value="Genomic_DNA"/>
</dbReference>